<evidence type="ECO:0000313" key="1">
    <source>
        <dbReference type="EMBL" id="ETW81331.1"/>
    </source>
</evidence>
<dbReference type="InParanoid" id="W4K8F5"/>
<accession>W4K8F5</accession>
<sequence>MECIYDLRQCMCWLIVPRTCGYGPFGSFWLDRALGWRRGFEIELEQICMILFFAFL</sequence>
<organism evidence="1 2">
    <name type="scientific">Heterobasidion irregulare (strain TC 32-1)</name>
    <dbReference type="NCBI Taxonomy" id="747525"/>
    <lineage>
        <taxon>Eukaryota</taxon>
        <taxon>Fungi</taxon>
        <taxon>Dikarya</taxon>
        <taxon>Basidiomycota</taxon>
        <taxon>Agaricomycotina</taxon>
        <taxon>Agaricomycetes</taxon>
        <taxon>Russulales</taxon>
        <taxon>Bondarzewiaceae</taxon>
        <taxon>Heterobasidion</taxon>
        <taxon>Heterobasidion annosum species complex</taxon>
    </lineage>
</organism>
<name>W4K8F5_HETIT</name>
<evidence type="ECO:0000313" key="2">
    <source>
        <dbReference type="Proteomes" id="UP000030671"/>
    </source>
</evidence>
<dbReference type="KEGG" id="hir:HETIRDRAFT_417486"/>
<dbReference type="EMBL" id="KI925458">
    <property type="protein sequence ID" value="ETW81331.1"/>
    <property type="molecule type" value="Genomic_DNA"/>
</dbReference>
<reference evidence="1 2" key="1">
    <citation type="journal article" date="2012" name="New Phytol.">
        <title>Insight into trade-off between wood decay and parasitism from the genome of a fungal forest pathogen.</title>
        <authorList>
            <person name="Olson A."/>
            <person name="Aerts A."/>
            <person name="Asiegbu F."/>
            <person name="Belbahri L."/>
            <person name="Bouzid O."/>
            <person name="Broberg A."/>
            <person name="Canback B."/>
            <person name="Coutinho P.M."/>
            <person name="Cullen D."/>
            <person name="Dalman K."/>
            <person name="Deflorio G."/>
            <person name="van Diepen L.T."/>
            <person name="Dunand C."/>
            <person name="Duplessis S."/>
            <person name="Durling M."/>
            <person name="Gonthier P."/>
            <person name="Grimwood J."/>
            <person name="Fossdal C.G."/>
            <person name="Hansson D."/>
            <person name="Henrissat B."/>
            <person name="Hietala A."/>
            <person name="Himmelstrand K."/>
            <person name="Hoffmeister D."/>
            <person name="Hogberg N."/>
            <person name="James T.Y."/>
            <person name="Karlsson M."/>
            <person name="Kohler A."/>
            <person name="Kues U."/>
            <person name="Lee Y.H."/>
            <person name="Lin Y.C."/>
            <person name="Lind M."/>
            <person name="Lindquist E."/>
            <person name="Lombard V."/>
            <person name="Lucas S."/>
            <person name="Lunden K."/>
            <person name="Morin E."/>
            <person name="Murat C."/>
            <person name="Park J."/>
            <person name="Raffaello T."/>
            <person name="Rouze P."/>
            <person name="Salamov A."/>
            <person name="Schmutz J."/>
            <person name="Solheim H."/>
            <person name="Stahlberg J."/>
            <person name="Velez H."/>
            <person name="de Vries R.P."/>
            <person name="Wiebenga A."/>
            <person name="Woodward S."/>
            <person name="Yakovlev I."/>
            <person name="Garbelotto M."/>
            <person name="Martin F."/>
            <person name="Grigoriev I.V."/>
            <person name="Stenlid J."/>
        </authorList>
    </citation>
    <scope>NUCLEOTIDE SEQUENCE [LARGE SCALE GENOMIC DNA]</scope>
    <source>
        <strain evidence="1 2">TC 32-1</strain>
    </source>
</reference>
<protein>
    <submittedName>
        <fullName evidence="1">Uncharacterized protein</fullName>
    </submittedName>
</protein>
<proteinExistence type="predicted"/>
<dbReference type="GeneID" id="20673408"/>
<keyword evidence="2" id="KW-1185">Reference proteome</keyword>
<dbReference type="AlphaFoldDB" id="W4K8F5"/>
<dbReference type="RefSeq" id="XP_009545997.1">
    <property type="nucleotide sequence ID" value="XM_009547702.1"/>
</dbReference>
<gene>
    <name evidence="1" type="ORF">HETIRDRAFT_417486</name>
</gene>
<dbReference type="HOGENOM" id="CLU_3014416_0_0_1"/>
<dbReference type="Proteomes" id="UP000030671">
    <property type="component" value="Unassembled WGS sequence"/>
</dbReference>